<proteinExistence type="predicted"/>
<evidence type="ECO:0000313" key="2">
    <source>
        <dbReference type="EMBL" id="KVN78170.1"/>
    </source>
</evidence>
<dbReference type="PANTHER" id="PTHR45398:SF1">
    <property type="entry name" value="ENZYME, PUTATIVE (JCVI)-RELATED"/>
    <property type="match status" value="1"/>
</dbReference>
<reference evidence="2 3" key="1">
    <citation type="submission" date="2015-11" db="EMBL/GenBank/DDBJ databases">
        <title>Expanding the genomic diversity of Burkholderia species for the development of highly accurate diagnostics.</title>
        <authorList>
            <person name="Sahl J."/>
            <person name="Keim P."/>
            <person name="Wagner D."/>
        </authorList>
    </citation>
    <scope>NUCLEOTIDE SEQUENCE [LARGE SCALE GENOMIC DNA]</scope>
    <source>
        <strain evidence="2 3">MSMB1585WGS</strain>
    </source>
</reference>
<dbReference type="RefSeq" id="WP_059876212.1">
    <property type="nucleotide sequence ID" value="NZ_LPAE01000123.1"/>
</dbReference>
<evidence type="ECO:0000256" key="1">
    <source>
        <dbReference type="SAM" id="MobiDB-lite"/>
    </source>
</evidence>
<protein>
    <recommendedName>
        <fullName evidence="4">AMP-dependent synthetase/ligase domain-containing protein</fullName>
    </recommendedName>
</protein>
<dbReference type="Gene3D" id="3.40.50.980">
    <property type="match status" value="1"/>
</dbReference>
<name>A0ABD4DXQ1_9BURK</name>
<feature type="region of interest" description="Disordered" evidence="1">
    <location>
        <begin position="144"/>
        <end position="205"/>
    </location>
</feature>
<dbReference type="Gene3D" id="3.30.559.30">
    <property type="entry name" value="Nonribosomal peptide synthetase, condensation domain"/>
    <property type="match status" value="1"/>
</dbReference>
<evidence type="ECO:0000313" key="3">
    <source>
        <dbReference type="Proteomes" id="UP000057910"/>
    </source>
</evidence>
<dbReference type="Proteomes" id="UP000057910">
    <property type="component" value="Unassembled WGS sequence"/>
</dbReference>
<dbReference type="AlphaFoldDB" id="A0ABD4DXQ1"/>
<gene>
    <name evidence="2" type="ORF">WJ68_23090</name>
</gene>
<dbReference type="SUPFAM" id="SSF56801">
    <property type="entry name" value="Acetyl-CoA synthetase-like"/>
    <property type="match status" value="1"/>
</dbReference>
<feature type="compositionally biased region" description="Basic residues" evidence="1">
    <location>
        <begin position="153"/>
        <end position="163"/>
    </location>
</feature>
<organism evidence="2 3">
    <name type="scientific">Burkholderia ubonensis</name>
    <dbReference type="NCBI Taxonomy" id="101571"/>
    <lineage>
        <taxon>Bacteria</taxon>
        <taxon>Pseudomonadati</taxon>
        <taxon>Pseudomonadota</taxon>
        <taxon>Betaproteobacteria</taxon>
        <taxon>Burkholderiales</taxon>
        <taxon>Burkholderiaceae</taxon>
        <taxon>Burkholderia</taxon>
        <taxon>Burkholderia cepacia complex</taxon>
    </lineage>
</organism>
<sequence>MAVRFDGLHEAWASADYDLLIEIRHRARYEIVLTGRPTVFTLHYLQHVARHLRNVLAGFDALDAPLDTVSLLDDEERARLRARAEPVAAHGTFLEQFAQRAASAPDSIAVATAEASLTYAELDEQSSRLASFRLAEYAIERTGKSHQAELPAKRTRHRNRRPQWRGTPVPSAADRVGSRHPRDSQPLRASRGNGLPRIGAPRRDP</sequence>
<accession>A0ABD4DXQ1</accession>
<feature type="compositionally biased region" description="Basic and acidic residues" evidence="1">
    <location>
        <begin position="176"/>
        <end position="185"/>
    </location>
</feature>
<dbReference type="EMBL" id="LPAD01000093">
    <property type="protein sequence ID" value="KVN78170.1"/>
    <property type="molecule type" value="Genomic_DNA"/>
</dbReference>
<dbReference type="PANTHER" id="PTHR45398">
    <property type="match status" value="1"/>
</dbReference>
<comment type="caution">
    <text evidence="2">The sequence shown here is derived from an EMBL/GenBank/DDBJ whole genome shotgun (WGS) entry which is preliminary data.</text>
</comment>
<evidence type="ECO:0008006" key="4">
    <source>
        <dbReference type="Google" id="ProtNLM"/>
    </source>
</evidence>